<feature type="compositionally biased region" description="Basic and acidic residues" evidence="1">
    <location>
        <begin position="262"/>
        <end position="274"/>
    </location>
</feature>
<feature type="compositionally biased region" description="Basic and acidic residues" evidence="1">
    <location>
        <begin position="297"/>
        <end position="307"/>
    </location>
</feature>
<reference evidence="2" key="2">
    <citation type="submission" date="2017-06" db="EMBL/GenBank/DDBJ databases">
        <title>WGS assembly of Brachypodium distachyon.</title>
        <authorList>
            <consortium name="The International Brachypodium Initiative"/>
            <person name="Lucas S."/>
            <person name="Harmon-Smith M."/>
            <person name="Lail K."/>
            <person name="Tice H."/>
            <person name="Grimwood J."/>
            <person name="Bruce D."/>
            <person name="Barry K."/>
            <person name="Shu S."/>
            <person name="Lindquist E."/>
            <person name="Wang M."/>
            <person name="Pitluck S."/>
            <person name="Vogel J.P."/>
            <person name="Garvin D.F."/>
            <person name="Mockler T.C."/>
            <person name="Schmutz J."/>
            <person name="Rokhsar D."/>
            <person name="Bevan M.W."/>
        </authorList>
    </citation>
    <scope>NUCLEOTIDE SEQUENCE</scope>
    <source>
        <strain evidence="2">Bd21</strain>
    </source>
</reference>
<accession>A0A0Q3MLL7</accession>
<evidence type="ECO:0000313" key="4">
    <source>
        <dbReference type="Proteomes" id="UP000008810"/>
    </source>
</evidence>
<gene>
    <name evidence="2" type="ORF">BRADI_2g18358v3</name>
</gene>
<dbReference type="PANTHER" id="PTHR34835:SF11">
    <property type="entry name" value="AMINOTRANSFERASE-LIKE PLANT MOBILE DOMAIN-CONTAINING PROTEIN"/>
    <property type="match status" value="1"/>
</dbReference>
<proteinExistence type="predicted"/>
<dbReference type="AlphaFoldDB" id="A0A0Q3MLL7"/>
<dbReference type="Proteomes" id="UP000008810">
    <property type="component" value="Chromosome 2"/>
</dbReference>
<dbReference type="OrthoDB" id="657523at2759"/>
<protein>
    <submittedName>
        <fullName evidence="2 3">Uncharacterized protein</fullName>
    </submittedName>
</protein>
<organism evidence="2">
    <name type="scientific">Brachypodium distachyon</name>
    <name type="common">Purple false brome</name>
    <name type="synonym">Trachynia distachya</name>
    <dbReference type="NCBI Taxonomy" id="15368"/>
    <lineage>
        <taxon>Eukaryota</taxon>
        <taxon>Viridiplantae</taxon>
        <taxon>Streptophyta</taxon>
        <taxon>Embryophyta</taxon>
        <taxon>Tracheophyta</taxon>
        <taxon>Spermatophyta</taxon>
        <taxon>Magnoliopsida</taxon>
        <taxon>Liliopsida</taxon>
        <taxon>Poales</taxon>
        <taxon>Poaceae</taxon>
        <taxon>BOP clade</taxon>
        <taxon>Pooideae</taxon>
        <taxon>Stipodae</taxon>
        <taxon>Brachypodieae</taxon>
        <taxon>Brachypodium</taxon>
    </lineage>
</organism>
<feature type="compositionally biased region" description="Basic and acidic residues" evidence="1">
    <location>
        <begin position="217"/>
        <end position="227"/>
    </location>
</feature>
<sequence length="351" mass="39358">MSKWLVSTYNTDTREWLIPENGSITVIADSIYRNFKLPNRGSKVIYKKTQESVDFISKEYGHEGGKSPEITDWCRMIIAMNGKADDKFLRAWLIAAMSCLLCPTTSLHVSPRCYPNFINLDDVVNINFCEFVVHQIHEACLKLLDKNSAKCCVYPLLILYLDSLDIDEDVSNCPVRAEAWTPELINKAVQLDTKADGGYGKLKLGKFVEGIGELHNEEMKESNEEAPKKRRQRNPAAAKVVKKKKVTQKDAQQGQDATVDGKATDKLTTKERGQDVAAEDVDEEKEQDDDEEEVADDDYHGPDRGDDGDGGQGSEAKSKGAGQTDAILGSWLRNSTKTKRQRWKSFQADPF</sequence>
<evidence type="ECO:0000256" key="1">
    <source>
        <dbReference type="SAM" id="MobiDB-lite"/>
    </source>
</evidence>
<dbReference type="STRING" id="15368.A0A0Q3MLL7"/>
<keyword evidence="4" id="KW-1185">Reference proteome</keyword>
<dbReference type="Gramene" id="KQK05150">
    <property type="protein sequence ID" value="KQK05150"/>
    <property type="gene ID" value="BRADI_2g18358v3"/>
</dbReference>
<dbReference type="PANTHER" id="PTHR34835">
    <property type="entry name" value="OS07G0283600 PROTEIN-RELATED"/>
    <property type="match status" value="1"/>
</dbReference>
<name>A0A0Q3MLL7_BRADI</name>
<feature type="region of interest" description="Disordered" evidence="1">
    <location>
        <begin position="217"/>
        <end position="351"/>
    </location>
</feature>
<feature type="compositionally biased region" description="Acidic residues" evidence="1">
    <location>
        <begin position="277"/>
        <end position="296"/>
    </location>
</feature>
<evidence type="ECO:0000313" key="2">
    <source>
        <dbReference type="EMBL" id="KQK05150.1"/>
    </source>
</evidence>
<reference evidence="3" key="3">
    <citation type="submission" date="2018-08" db="UniProtKB">
        <authorList>
            <consortium name="EnsemblPlants"/>
        </authorList>
    </citation>
    <scope>IDENTIFICATION</scope>
    <source>
        <strain evidence="3">cv. Bd21</strain>
    </source>
</reference>
<dbReference type="EMBL" id="CM000881">
    <property type="protein sequence ID" value="KQK05150.1"/>
    <property type="molecule type" value="Genomic_DNA"/>
</dbReference>
<evidence type="ECO:0000313" key="3">
    <source>
        <dbReference type="EnsemblPlants" id="KQK05150"/>
    </source>
</evidence>
<dbReference type="InParanoid" id="A0A0Q3MLL7"/>
<dbReference type="EnsemblPlants" id="KQK05150">
    <property type="protein sequence ID" value="KQK05150"/>
    <property type="gene ID" value="BRADI_2g18358v3"/>
</dbReference>
<reference evidence="2 3" key="1">
    <citation type="journal article" date="2010" name="Nature">
        <title>Genome sequencing and analysis of the model grass Brachypodium distachyon.</title>
        <authorList>
            <consortium name="International Brachypodium Initiative"/>
        </authorList>
    </citation>
    <scope>NUCLEOTIDE SEQUENCE [LARGE SCALE GENOMIC DNA]</scope>
    <source>
        <strain evidence="2 3">Bd21</strain>
    </source>
</reference>